<name>A0ACC0CY21_9PEZI</name>
<gene>
    <name evidence="1" type="ORF">F4821DRAFT_261035</name>
</gene>
<evidence type="ECO:0000313" key="1">
    <source>
        <dbReference type="EMBL" id="KAI6085354.1"/>
    </source>
</evidence>
<sequence length="323" mass="37762">MAGEESQMKLAEWRTIQQRGRNKILRACRDPVARAKLRAEIPSPMSGLLRISDADREAAITTLPAFLSEPVESENAGRYSFLGLPPEIRNAIYRYAVRYPTCRSLYDYWYDQKEKAKAKIELKPCTTNTKVLRQSRVPLRTPTILLLCKQITREALTLLSSQVFVIDRIPPWLMGNPAPLPMTYFVGRRTLQNLQFVQIKISLGDSANIGGGSIWLELLNDVLKAWSERNRLIRLHIVFKLANVMRPNMWFYELEAFEKLMDKFNYFEFKYASKPNLIKWEHWVLDFEYAYKVGYRNIDEVLDPIIRVHPDPYIWQGSIIEWV</sequence>
<dbReference type="Proteomes" id="UP001497680">
    <property type="component" value="Unassembled WGS sequence"/>
</dbReference>
<proteinExistence type="predicted"/>
<organism evidence="1 2">
    <name type="scientific">Hypoxylon rubiginosum</name>
    <dbReference type="NCBI Taxonomy" id="110542"/>
    <lineage>
        <taxon>Eukaryota</taxon>
        <taxon>Fungi</taxon>
        <taxon>Dikarya</taxon>
        <taxon>Ascomycota</taxon>
        <taxon>Pezizomycotina</taxon>
        <taxon>Sordariomycetes</taxon>
        <taxon>Xylariomycetidae</taxon>
        <taxon>Xylariales</taxon>
        <taxon>Hypoxylaceae</taxon>
        <taxon>Hypoxylon</taxon>
    </lineage>
</organism>
<evidence type="ECO:0000313" key="2">
    <source>
        <dbReference type="Proteomes" id="UP001497680"/>
    </source>
</evidence>
<accession>A0ACC0CY21</accession>
<keyword evidence="2" id="KW-1185">Reference proteome</keyword>
<comment type="caution">
    <text evidence="1">The sequence shown here is derived from an EMBL/GenBank/DDBJ whole genome shotgun (WGS) entry which is preliminary data.</text>
</comment>
<protein>
    <submittedName>
        <fullName evidence="1">Uncharacterized protein</fullName>
    </submittedName>
</protein>
<dbReference type="EMBL" id="MU394326">
    <property type="protein sequence ID" value="KAI6085354.1"/>
    <property type="molecule type" value="Genomic_DNA"/>
</dbReference>
<reference evidence="1 2" key="1">
    <citation type="journal article" date="2022" name="New Phytol.">
        <title>Ecological generalism drives hyperdiversity of secondary metabolite gene clusters in xylarialean endophytes.</title>
        <authorList>
            <person name="Franco M.E.E."/>
            <person name="Wisecaver J.H."/>
            <person name="Arnold A.E."/>
            <person name="Ju Y.M."/>
            <person name="Slot J.C."/>
            <person name="Ahrendt S."/>
            <person name="Moore L.P."/>
            <person name="Eastman K.E."/>
            <person name="Scott K."/>
            <person name="Konkel Z."/>
            <person name="Mondo S.J."/>
            <person name="Kuo A."/>
            <person name="Hayes R.D."/>
            <person name="Haridas S."/>
            <person name="Andreopoulos B."/>
            <person name="Riley R."/>
            <person name="LaButti K."/>
            <person name="Pangilinan J."/>
            <person name="Lipzen A."/>
            <person name="Amirebrahimi M."/>
            <person name="Yan J."/>
            <person name="Adam C."/>
            <person name="Keymanesh K."/>
            <person name="Ng V."/>
            <person name="Louie K."/>
            <person name="Northen T."/>
            <person name="Drula E."/>
            <person name="Henrissat B."/>
            <person name="Hsieh H.M."/>
            <person name="Youens-Clark K."/>
            <person name="Lutzoni F."/>
            <person name="Miadlikowska J."/>
            <person name="Eastwood D.C."/>
            <person name="Hamelin R.C."/>
            <person name="Grigoriev I.V."/>
            <person name="U'Ren J.M."/>
        </authorList>
    </citation>
    <scope>NUCLEOTIDE SEQUENCE [LARGE SCALE GENOMIC DNA]</scope>
    <source>
        <strain evidence="1 2">ER1909</strain>
    </source>
</reference>